<dbReference type="RefSeq" id="XP_041287084.1">
    <property type="nucleotide sequence ID" value="XM_041438872.1"/>
</dbReference>
<dbReference type="AlphaFoldDB" id="A0A9P7EV95"/>
<feature type="transmembrane region" description="Helical" evidence="1">
    <location>
        <begin position="50"/>
        <end position="69"/>
    </location>
</feature>
<evidence type="ECO:0000313" key="3">
    <source>
        <dbReference type="EMBL" id="KAG2093123.1"/>
    </source>
</evidence>
<dbReference type="InterPro" id="IPR045340">
    <property type="entry name" value="DUF6533"/>
</dbReference>
<proteinExistence type="predicted"/>
<dbReference type="OrthoDB" id="2647782at2759"/>
<gene>
    <name evidence="3" type="ORF">F5147DRAFT_721516</name>
</gene>
<keyword evidence="1" id="KW-1133">Transmembrane helix</keyword>
<feature type="transmembrane region" description="Helical" evidence="1">
    <location>
        <begin position="213"/>
        <end position="235"/>
    </location>
</feature>
<dbReference type="Proteomes" id="UP000823399">
    <property type="component" value="Unassembled WGS sequence"/>
</dbReference>
<protein>
    <recommendedName>
        <fullName evidence="2">DUF6533 domain-containing protein</fullName>
    </recommendedName>
</protein>
<dbReference type="Pfam" id="PF20151">
    <property type="entry name" value="DUF6533"/>
    <property type="match status" value="1"/>
</dbReference>
<feature type="transmembrane region" description="Helical" evidence="1">
    <location>
        <begin position="12"/>
        <end position="29"/>
    </location>
</feature>
<keyword evidence="1" id="KW-0472">Membrane</keyword>
<keyword evidence="1" id="KW-0812">Transmembrane</keyword>
<evidence type="ECO:0000259" key="2">
    <source>
        <dbReference type="Pfam" id="PF20151"/>
    </source>
</evidence>
<feature type="domain" description="DUF6533" evidence="2">
    <location>
        <begin position="17"/>
        <end position="60"/>
    </location>
</feature>
<accession>A0A9P7EV95</accession>
<organism evidence="3 4">
    <name type="scientific">Suillus discolor</name>
    <dbReference type="NCBI Taxonomy" id="1912936"/>
    <lineage>
        <taxon>Eukaryota</taxon>
        <taxon>Fungi</taxon>
        <taxon>Dikarya</taxon>
        <taxon>Basidiomycota</taxon>
        <taxon>Agaricomycotina</taxon>
        <taxon>Agaricomycetes</taxon>
        <taxon>Agaricomycetidae</taxon>
        <taxon>Boletales</taxon>
        <taxon>Suillineae</taxon>
        <taxon>Suillaceae</taxon>
        <taxon>Suillus</taxon>
    </lineage>
</organism>
<feature type="transmembrane region" description="Helical" evidence="1">
    <location>
        <begin position="169"/>
        <end position="192"/>
    </location>
</feature>
<comment type="caution">
    <text evidence="3">The sequence shown here is derived from an EMBL/GenBank/DDBJ whole genome shotgun (WGS) entry which is preliminary data.</text>
</comment>
<name>A0A9P7EV95_9AGAM</name>
<sequence>MSDQDAVAGLRWNNNISVVTITLISYEYLLHFDKEVKYVWKRRPWSPMTYLYLVVRYLGLSLALLWGFWGGLLFMPSSPCHDLVVFMEWGYSIYSCVAEVILVWRLYALYNCSKLLLRILLGLLLPIIAVSIGTDIFLYSRPSMFSVKEIITADAKYCTFFFKTGPLPLTYLSIPMVCYDVLLLVLASAKLVKHLKERKKINARPNSSVSIIVRLHIVCFVLNLMNQIFLVILWADLSISLMNISELINSTVPYILAPRLTISIWDTHAHRNCVYVSTTFEDCGCWTSQGVPEQYEMDTTTTEMGSETGSCIA</sequence>
<reference evidence="3" key="1">
    <citation type="journal article" date="2020" name="New Phytol.">
        <title>Comparative genomics reveals dynamic genome evolution in host specialist ectomycorrhizal fungi.</title>
        <authorList>
            <person name="Lofgren L.A."/>
            <person name="Nguyen N.H."/>
            <person name="Vilgalys R."/>
            <person name="Ruytinx J."/>
            <person name="Liao H.L."/>
            <person name="Branco S."/>
            <person name="Kuo A."/>
            <person name="LaButti K."/>
            <person name="Lipzen A."/>
            <person name="Andreopoulos W."/>
            <person name="Pangilinan J."/>
            <person name="Riley R."/>
            <person name="Hundley H."/>
            <person name="Na H."/>
            <person name="Barry K."/>
            <person name="Grigoriev I.V."/>
            <person name="Stajich J.E."/>
            <person name="Kennedy P.G."/>
        </authorList>
    </citation>
    <scope>NUCLEOTIDE SEQUENCE</scope>
    <source>
        <strain evidence="3">FC423</strain>
    </source>
</reference>
<dbReference type="GeneID" id="64701131"/>
<evidence type="ECO:0000256" key="1">
    <source>
        <dbReference type="SAM" id="Phobius"/>
    </source>
</evidence>
<dbReference type="EMBL" id="JABBWM010000086">
    <property type="protein sequence ID" value="KAG2093123.1"/>
    <property type="molecule type" value="Genomic_DNA"/>
</dbReference>
<feature type="transmembrane region" description="Helical" evidence="1">
    <location>
        <begin position="89"/>
        <end position="108"/>
    </location>
</feature>
<keyword evidence="4" id="KW-1185">Reference proteome</keyword>
<evidence type="ECO:0000313" key="4">
    <source>
        <dbReference type="Proteomes" id="UP000823399"/>
    </source>
</evidence>
<feature type="transmembrane region" description="Helical" evidence="1">
    <location>
        <begin position="115"/>
        <end position="139"/>
    </location>
</feature>